<feature type="domain" description="YozE SAM-like" evidence="1">
    <location>
        <begin position="18"/>
        <end position="72"/>
    </location>
</feature>
<dbReference type="Gene3D" id="1.10.150.260">
    <property type="entry name" value="YozE SAM-like"/>
    <property type="match status" value="1"/>
</dbReference>
<organism evidence="2 3">
    <name type="scientific">Sphingobium ummariense RL-3</name>
    <dbReference type="NCBI Taxonomy" id="1346791"/>
    <lineage>
        <taxon>Bacteria</taxon>
        <taxon>Pseudomonadati</taxon>
        <taxon>Pseudomonadota</taxon>
        <taxon>Alphaproteobacteria</taxon>
        <taxon>Sphingomonadales</taxon>
        <taxon>Sphingomonadaceae</taxon>
        <taxon>Sphingobium</taxon>
    </lineage>
</organism>
<dbReference type="Pfam" id="PF06855">
    <property type="entry name" value="YozE_SAM_like"/>
    <property type="match status" value="1"/>
</dbReference>
<name>T0K5Q0_9SPHN</name>
<dbReference type="PATRIC" id="fig|1346791.3.peg.2253"/>
<dbReference type="InterPro" id="IPR023089">
    <property type="entry name" value="YozE_SAM-like"/>
</dbReference>
<dbReference type="SUPFAM" id="SSF140652">
    <property type="entry name" value="YozE-like"/>
    <property type="match status" value="1"/>
</dbReference>
<dbReference type="OrthoDB" id="7477743at2"/>
<dbReference type="EMBL" id="AUWY01000080">
    <property type="protein sequence ID" value="EQB32004.1"/>
    <property type="molecule type" value="Genomic_DNA"/>
</dbReference>
<keyword evidence="3" id="KW-1185">Reference proteome</keyword>
<accession>T0K5Q0</accession>
<gene>
    <name evidence="2" type="ORF">M529_11710</name>
</gene>
<dbReference type="RefSeq" id="WP_021318141.1">
    <property type="nucleotide sequence ID" value="NZ_AUWY01000080.1"/>
</dbReference>
<evidence type="ECO:0000259" key="1">
    <source>
        <dbReference type="Pfam" id="PF06855"/>
    </source>
</evidence>
<dbReference type="STRING" id="1346791.M529_11710"/>
<comment type="caution">
    <text evidence="2">The sequence shown here is derived from an EMBL/GenBank/DDBJ whole genome shotgun (WGS) entry which is preliminary data.</text>
</comment>
<dbReference type="InterPro" id="IPR036806">
    <property type="entry name" value="YozE_SAM-like_sf"/>
</dbReference>
<reference evidence="2 3" key="1">
    <citation type="journal article" date="2013" name="Genome Announc.">
        <title>Draft Genome Sequence of Sphingobium ummariense Strain RL-3, a Hexachlorocyclohexane-Degrading Bacterium.</title>
        <authorList>
            <person name="Kohli P."/>
            <person name="Dua A."/>
            <person name="Sangwan N."/>
            <person name="Oldach P."/>
            <person name="Khurana J.P."/>
            <person name="Lal R."/>
        </authorList>
    </citation>
    <scope>NUCLEOTIDE SEQUENCE [LARGE SCALE GENOMIC DNA]</scope>
    <source>
        <strain evidence="2 3">RL-3</strain>
    </source>
</reference>
<evidence type="ECO:0000313" key="3">
    <source>
        <dbReference type="Proteomes" id="UP000015523"/>
    </source>
</evidence>
<sequence length="79" mass="8907">MEHPNPAQFAQQRQPFGTWLLAQIKRDDQVGELARVAFTDPRFPKAGDYKAVSKHLNSVSASVEMHEALDEAETDWLAL</sequence>
<dbReference type="AlphaFoldDB" id="T0K5Q0"/>
<proteinExistence type="predicted"/>
<evidence type="ECO:0000313" key="2">
    <source>
        <dbReference type="EMBL" id="EQB32004.1"/>
    </source>
</evidence>
<protein>
    <recommendedName>
        <fullName evidence="1">YozE SAM-like domain-containing protein</fullName>
    </recommendedName>
</protein>
<dbReference type="Proteomes" id="UP000015523">
    <property type="component" value="Unassembled WGS sequence"/>
</dbReference>